<dbReference type="InterPro" id="IPR052940">
    <property type="entry name" value="Carb_Esterase_6"/>
</dbReference>
<feature type="domain" description="Sialate O-acetylesterase" evidence="2">
    <location>
        <begin position="861"/>
        <end position="1072"/>
    </location>
</feature>
<sequence>MTSTLRPRHDANAVSARRATASARPFAAARAVLRGPAALALALALTAAPAAALQRDAPPVPDLTAGGTRDEAHDWNLGPTGARGWMWGWRLETTHARQVLVTDVAANSPADGVLAVGDVILGVGTKAFDSDPRRALGDAITAAEERSGTLRLVRWRDGDTERVTLELPVLDAYSRTAPFDCPKSDAILDRACEHIAANMKGDIDGMMNALALLATGREAYEPLVRELAHEVAKPDPTLTLEGRTSGLFAWRWGYRALFLCEYFLATGDDEVMPAIADYARTMAQGQSGVGTWGHGMAWPDLNDGRLNGRLGGYGALNQSGLVCHLALVLAKKCGVEDPDVDAAIQRANRFASFYAGKGAIPYGDHRPGWDSHDDNGKNSLAAIIFDLQGLREEARFFAKMSVASYAERERGHTGNYFSYLWGPLGVARVGPAAVAAFLGEQRWFYDLNRAHDGRFPYQGGAGMTGGEHQYGNWDCTGAFVLANTLAQQRLFITGKGVDPDQALVGAELDDAIEAGRGFDAWDLGAAHYETKRERELMDLLTSWSPAVRTRAALALAKKDEVPVRRLVRRLSNDDLATAYGACQALGELGAGAAEAVPALTELLASDDVWLRIQACFALADIGDAAREAVPEMLRLALRDDPNDPRGYTQRFLAFTLFYKGGALNMRGLLARDLDGVDRELLLPAIERLLANDDGRARACLESVYRNLPFDELAPILPAIVESVREPSPSGVMFANGIRLSGLELLGKHRVAEGMALCLDSMDVDEWGKQDRIKKGLEVLRTYGGAARELMPRLRELEQTLVGHREAKGMAEQIQLCRDAIVEIEADDAAAPVRTVAEIVAEFVAPSVDEPTRADTDDTPRLKVFILAGQSNMVGAGQVTAREDRNGGQGSLEHLVRDPATRERFAHLVDDDGAWVRRDDVWISFFEREGPLTVGYGSRADTIGPELGFGHVVGDAFDTPVLLIKVAWGGKSLAVDFRPPSAGGDVGPFYTQLIEQVRAVLGSLDERFPALEYDAVELVGFGWHQGWNDRIDQEFNDAYEENMACFIRDVRRELDAPDLPFVIAETGMNGPDETHPRALSLMAAQRAVAEREEFRGTVAFVATQDFWRRAEESPSGQGYHWNSNAETYYLIGDALGRALLTLLGGVQGEAPAAPLDR</sequence>
<dbReference type="InterPro" id="IPR005181">
    <property type="entry name" value="SASA"/>
</dbReference>
<dbReference type="Pfam" id="PF03629">
    <property type="entry name" value="SASA"/>
    <property type="match status" value="1"/>
</dbReference>
<dbReference type="Gene3D" id="3.40.50.1110">
    <property type="entry name" value="SGNH hydrolase"/>
    <property type="match status" value="1"/>
</dbReference>
<dbReference type="PANTHER" id="PTHR31988:SF19">
    <property type="entry name" value="9-O-ACETYL-N-ACETYLNEURAMINIC ACID DEACETYLASE-RELATED"/>
    <property type="match status" value="1"/>
</dbReference>
<dbReference type="OrthoDB" id="248184at2"/>
<dbReference type="Gene3D" id="2.30.42.10">
    <property type="match status" value="1"/>
</dbReference>
<dbReference type="AlphaFoldDB" id="A0A518CV87"/>
<dbReference type="Gene3D" id="1.25.10.10">
    <property type="entry name" value="Leucine-rich Repeat Variant"/>
    <property type="match status" value="1"/>
</dbReference>
<dbReference type="InterPro" id="IPR011989">
    <property type="entry name" value="ARM-like"/>
</dbReference>
<dbReference type="GO" id="GO:0016788">
    <property type="term" value="F:hydrolase activity, acting on ester bonds"/>
    <property type="evidence" value="ECO:0007669"/>
    <property type="project" value="UniProtKB-ARBA"/>
</dbReference>
<name>A0A518CV87_9BACT</name>
<dbReference type="InterPro" id="IPR004155">
    <property type="entry name" value="PBS_lyase_HEAT"/>
</dbReference>
<dbReference type="SUPFAM" id="SSF48371">
    <property type="entry name" value="ARM repeat"/>
    <property type="match status" value="1"/>
</dbReference>
<dbReference type="PANTHER" id="PTHR31988">
    <property type="entry name" value="ESTERASE, PUTATIVE (DUF303)-RELATED"/>
    <property type="match status" value="1"/>
</dbReference>
<dbReference type="Pfam" id="PF13646">
    <property type="entry name" value="HEAT_2"/>
    <property type="match status" value="1"/>
</dbReference>
<evidence type="ECO:0000313" key="3">
    <source>
        <dbReference type="EMBL" id="QDU83143.1"/>
    </source>
</evidence>
<dbReference type="InterPro" id="IPR036514">
    <property type="entry name" value="SGNH_hydro_sf"/>
</dbReference>
<gene>
    <name evidence="3" type="ORF">Pla163_02400</name>
</gene>
<dbReference type="InterPro" id="IPR036034">
    <property type="entry name" value="PDZ_sf"/>
</dbReference>
<evidence type="ECO:0000256" key="1">
    <source>
        <dbReference type="ARBA" id="ARBA00022801"/>
    </source>
</evidence>
<accession>A0A518CV87</accession>
<dbReference type="SMART" id="SM00567">
    <property type="entry name" value="EZ_HEAT"/>
    <property type="match status" value="3"/>
</dbReference>
<evidence type="ECO:0000259" key="2">
    <source>
        <dbReference type="Pfam" id="PF03629"/>
    </source>
</evidence>
<protein>
    <recommendedName>
        <fullName evidence="2">Sialate O-acetylesterase domain-containing protein</fullName>
    </recommendedName>
</protein>
<dbReference type="RefSeq" id="WP_145182324.1">
    <property type="nucleotide sequence ID" value="NZ_CP036290.1"/>
</dbReference>
<dbReference type="SUPFAM" id="SSF52266">
    <property type="entry name" value="SGNH hydrolase"/>
    <property type="match status" value="1"/>
</dbReference>
<reference evidence="3 4" key="1">
    <citation type="submission" date="2019-02" db="EMBL/GenBank/DDBJ databases">
        <title>Deep-cultivation of Planctomycetes and their phenomic and genomic characterization uncovers novel biology.</title>
        <authorList>
            <person name="Wiegand S."/>
            <person name="Jogler M."/>
            <person name="Boedeker C."/>
            <person name="Pinto D."/>
            <person name="Vollmers J."/>
            <person name="Rivas-Marin E."/>
            <person name="Kohn T."/>
            <person name="Peeters S.H."/>
            <person name="Heuer A."/>
            <person name="Rast P."/>
            <person name="Oberbeckmann S."/>
            <person name="Bunk B."/>
            <person name="Jeske O."/>
            <person name="Meyerdierks A."/>
            <person name="Storesund J.E."/>
            <person name="Kallscheuer N."/>
            <person name="Luecker S."/>
            <person name="Lage O.M."/>
            <person name="Pohl T."/>
            <person name="Merkel B.J."/>
            <person name="Hornburger P."/>
            <person name="Mueller R.-W."/>
            <person name="Bruemmer F."/>
            <person name="Labrenz M."/>
            <person name="Spormann A.M."/>
            <person name="Op den Camp H."/>
            <person name="Overmann J."/>
            <person name="Amann R."/>
            <person name="Jetten M.S.M."/>
            <person name="Mascher T."/>
            <person name="Medema M.H."/>
            <person name="Devos D.P."/>
            <person name="Kaster A.-K."/>
            <person name="Ovreas L."/>
            <person name="Rohde M."/>
            <person name="Galperin M.Y."/>
            <person name="Jogler C."/>
        </authorList>
    </citation>
    <scope>NUCLEOTIDE SEQUENCE [LARGE SCALE GENOMIC DNA]</scope>
    <source>
        <strain evidence="3 4">Pla163</strain>
    </source>
</reference>
<dbReference type="EMBL" id="CP036290">
    <property type="protein sequence ID" value="QDU83143.1"/>
    <property type="molecule type" value="Genomic_DNA"/>
</dbReference>
<keyword evidence="4" id="KW-1185">Reference proteome</keyword>
<dbReference type="InterPro" id="IPR046255">
    <property type="entry name" value="DUF6288"/>
</dbReference>
<dbReference type="Pfam" id="PF19805">
    <property type="entry name" value="DUF6288"/>
    <property type="match status" value="1"/>
</dbReference>
<dbReference type="SUPFAM" id="SSF50156">
    <property type="entry name" value="PDZ domain-like"/>
    <property type="match status" value="1"/>
</dbReference>
<dbReference type="InterPro" id="IPR016024">
    <property type="entry name" value="ARM-type_fold"/>
</dbReference>
<evidence type="ECO:0000313" key="4">
    <source>
        <dbReference type="Proteomes" id="UP000319342"/>
    </source>
</evidence>
<keyword evidence="1" id="KW-0378">Hydrolase</keyword>
<dbReference type="Proteomes" id="UP000319342">
    <property type="component" value="Chromosome"/>
</dbReference>
<organism evidence="3 4">
    <name type="scientific">Rohdeia mirabilis</name>
    <dbReference type="NCBI Taxonomy" id="2528008"/>
    <lineage>
        <taxon>Bacteria</taxon>
        <taxon>Pseudomonadati</taxon>
        <taxon>Planctomycetota</taxon>
        <taxon>Planctomycetia</taxon>
        <taxon>Planctomycetia incertae sedis</taxon>
        <taxon>Rohdeia</taxon>
    </lineage>
</organism>
<proteinExistence type="predicted"/>